<dbReference type="SMART" id="SM00386">
    <property type="entry name" value="HAT"/>
    <property type="match status" value="5"/>
</dbReference>
<keyword evidence="11" id="KW-1185">Reference proteome</keyword>
<evidence type="ECO:0000256" key="3">
    <source>
        <dbReference type="ARBA" id="ARBA00022737"/>
    </source>
</evidence>
<feature type="compositionally biased region" description="Basic and acidic residues" evidence="8">
    <location>
        <begin position="560"/>
        <end position="570"/>
    </location>
</feature>
<evidence type="ECO:0000256" key="4">
    <source>
        <dbReference type="ARBA" id="ARBA00022884"/>
    </source>
</evidence>
<dbReference type="InterPro" id="IPR000504">
    <property type="entry name" value="RRM_dom"/>
</dbReference>
<reference evidence="10 11" key="1">
    <citation type="submission" date="2024-05" db="EMBL/GenBank/DDBJ databases">
        <title>Genetic variation in Jamaican populations of the coffee berry borer (Hypothenemus hampei).</title>
        <authorList>
            <person name="Errbii M."/>
            <person name="Myrie A."/>
        </authorList>
    </citation>
    <scope>NUCLEOTIDE SEQUENCE [LARGE SCALE GENOMIC DNA]</scope>
    <source>
        <strain evidence="10">JA-Hopewell-2020-01-JO</strain>
        <tissue evidence="10">Whole body</tissue>
    </source>
</reference>
<name>A0ABD1F4T6_HYPHA</name>
<evidence type="ECO:0000256" key="8">
    <source>
        <dbReference type="SAM" id="MobiDB-lite"/>
    </source>
</evidence>
<comment type="subcellular location">
    <subcellularLocation>
        <location evidence="1">Nucleus</location>
    </subcellularLocation>
</comment>
<evidence type="ECO:0000256" key="1">
    <source>
        <dbReference type="ARBA" id="ARBA00004123"/>
    </source>
</evidence>
<organism evidence="10 11">
    <name type="scientific">Hypothenemus hampei</name>
    <name type="common">Coffee berry borer</name>
    <dbReference type="NCBI Taxonomy" id="57062"/>
    <lineage>
        <taxon>Eukaryota</taxon>
        <taxon>Metazoa</taxon>
        <taxon>Ecdysozoa</taxon>
        <taxon>Arthropoda</taxon>
        <taxon>Hexapoda</taxon>
        <taxon>Insecta</taxon>
        <taxon>Pterygota</taxon>
        <taxon>Neoptera</taxon>
        <taxon>Endopterygota</taxon>
        <taxon>Coleoptera</taxon>
        <taxon>Polyphaga</taxon>
        <taxon>Cucujiformia</taxon>
        <taxon>Curculionidae</taxon>
        <taxon>Scolytinae</taxon>
        <taxon>Hypothenemus</taxon>
    </lineage>
</organism>
<dbReference type="Gene3D" id="1.25.40.10">
    <property type="entry name" value="Tetratricopeptide repeat domain"/>
    <property type="match status" value="1"/>
</dbReference>
<dbReference type="GO" id="GO:0008380">
    <property type="term" value="P:RNA splicing"/>
    <property type="evidence" value="ECO:0007669"/>
    <property type="project" value="UniProtKB-KW"/>
</dbReference>
<evidence type="ECO:0000259" key="9">
    <source>
        <dbReference type="PROSITE" id="PS50102"/>
    </source>
</evidence>
<keyword evidence="5" id="KW-0508">mRNA splicing</keyword>
<dbReference type="Pfam" id="PF23240">
    <property type="entry name" value="HAT_PRP39_N"/>
    <property type="match status" value="1"/>
</dbReference>
<dbReference type="Proteomes" id="UP001566132">
    <property type="component" value="Unassembled WGS sequence"/>
</dbReference>
<dbReference type="AlphaFoldDB" id="A0ABD1F4T6"/>
<dbReference type="Pfam" id="PF24892">
    <property type="entry name" value="UTP6_C"/>
    <property type="match status" value="1"/>
</dbReference>
<dbReference type="PANTHER" id="PTHR17204:SF25">
    <property type="entry name" value="RRM DOMAIN-CONTAINING PROTEIN"/>
    <property type="match status" value="1"/>
</dbReference>
<dbReference type="GO" id="GO:0005634">
    <property type="term" value="C:nucleus"/>
    <property type="evidence" value="ECO:0007669"/>
    <property type="project" value="UniProtKB-SubCell"/>
</dbReference>
<dbReference type="SMART" id="SM00360">
    <property type="entry name" value="RRM"/>
    <property type="match status" value="2"/>
</dbReference>
<dbReference type="InterPro" id="IPR056907">
    <property type="entry name" value="UTP6_C"/>
</dbReference>
<feature type="region of interest" description="Disordered" evidence="8">
    <location>
        <begin position="520"/>
        <end position="570"/>
    </location>
</feature>
<dbReference type="Pfam" id="PF00076">
    <property type="entry name" value="RRM_1"/>
    <property type="match status" value="2"/>
</dbReference>
<evidence type="ECO:0000256" key="5">
    <source>
        <dbReference type="ARBA" id="ARBA00023187"/>
    </source>
</evidence>
<evidence type="ECO:0000256" key="2">
    <source>
        <dbReference type="ARBA" id="ARBA00022664"/>
    </source>
</evidence>
<proteinExistence type="predicted"/>
<dbReference type="SUPFAM" id="SSF54928">
    <property type="entry name" value="RNA-binding domain, RBD"/>
    <property type="match status" value="2"/>
</dbReference>
<feature type="domain" description="RRM" evidence="9">
    <location>
        <begin position="678"/>
        <end position="754"/>
    </location>
</feature>
<feature type="region of interest" description="Disordered" evidence="8">
    <location>
        <begin position="752"/>
        <end position="822"/>
    </location>
</feature>
<feature type="compositionally biased region" description="Polar residues" evidence="8">
    <location>
        <begin position="784"/>
        <end position="802"/>
    </location>
</feature>
<dbReference type="EMBL" id="JBDJPC010000002">
    <property type="protein sequence ID" value="KAL1512612.1"/>
    <property type="molecule type" value="Genomic_DNA"/>
</dbReference>
<evidence type="ECO:0000256" key="7">
    <source>
        <dbReference type="PROSITE-ProRule" id="PRU00176"/>
    </source>
</evidence>
<feature type="compositionally biased region" description="Polar residues" evidence="8">
    <location>
        <begin position="520"/>
        <end position="529"/>
    </location>
</feature>
<sequence length="822" mass="94537">MSSTIAERVTFLFVVVIKMSGYLFVDQQESLDCSSDSDSDNDANEKGLIELAEKLENDLANNKYLYNVHVQLVEIYKKLGDLTSVRQAFQRFQEYFPLTPELWMAFINVEKDLATSDEQKELVFQLFDKAVEDYLSVDLWCNYAQFAIGASNLDRTRTILDRGLNAVGLVCNGGALLWATYREIENLHISLYTEQSDEWKAQALRVANLFKRELSVPLLDMDKTYEEWKEWIQLLPDGLVDTKPVEYGYNKAKQTLAIYRPFEEQLLTAQSNDELLSIYKSYVKAVSDPSTVICIYERAASHLCLVPEFWLEYCLYAFKLDEMALTICKKALRNCPWSEELWVMKIRVLERLGKKEHTVMECFEEAIESISPNPGLELWFSYLEYNHRCVGSAEKLDKLFHQAMQQLGFAHDPQSKVSRFYSRILAHRGDIKKARKVWGQILAQPPNKELALFWLEFINIEKQYGEVSILRNTCQKALSAVKDWPQSIIDEWLCCERHFGTLDDVMKCINKCSEIQPVSSRNDQQSIPDLQQEVPSIPKGTKRKSGQQNGSFDSKRSRKDHGDIVRKSEQEAVMEKLRNPIEKNPKVTVFLSNLLPGVEESTLRKLFPNAVNLEIARDRKGKSRCFAYVQFKTEEEVLVALARDREPLDGRPVFISEIKTERNERKPMFKYATNEEKNKLFVKGLPVNKNKEEIAEIFKKHGAKDVRLVLHKSGQPKGLAYVEFNSETEAQQAMKATDQISIDEHVITVTISAPPQKKDKPRGAGAPPFTKNELDEPIRHARSRLQTSLLPRSVQVKSLQSDGKSDGQMKSNKDFREMLLKK</sequence>
<accession>A0ABD1F4T6</accession>
<dbReference type="GO" id="GO:0006397">
    <property type="term" value="P:mRNA processing"/>
    <property type="evidence" value="ECO:0007669"/>
    <property type="project" value="UniProtKB-KW"/>
</dbReference>
<keyword evidence="6" id="KW-0539">Nucleus</keyword>
<evidence type="ECO:0000313" key="10">
    <source>
        <dbReference type="EMBL" id="KAL1512612.1"/>
    </source>
</evidence>
<dbReference type="InterPro" id="IPR011990">
    <property type="entry name" value="TPR-like_helical_dom_sf"/>
</dbReference>
<feature type="domain" description="RRM" evidence="9">
    <location>
        <begin position="587"/>
        <end position="660"/>
    </location>
</feature>
<dbReference type="GO" id="GO:0003723">
    <property type="term" value="F:RNA binding"/>
    <property type="evidence" value="ECO:0007669"/>
    <property type="project" value="UniProtKB-UniRule"/>
</dbReference>
<feature type="compositionally biased region" description="Basic and acidic residues" evidence="8">
    <location>
        <begin position="803"/>
        <end position="822"/>
    </location>
</feature>
<evidence type="ECO:0000256" key="6">
    <source>
        <dbReference type="ARBA" id="ARBA00023242"/>
    </source>
</evidence>
<dbReference type="PROSITE" id="PS50102">
    <property type="entry name" value="RRM"/>
    <property type="match status" value="2"/>
</dbReference>
<dbReference type="SUPFAM" id="SSF48452">
    <property type="entry name" value="TPR-like"/>
    <property type="match status" value="1"/>
</dbReference>
<evidence type="ECO:0000313" key="11">
    <source>
        <dbReference type="Proteomes" id="UP001566132"/>
    </source>
</evidence>
<gene>
    <name evidence="10" type="ORF">ABEB36_002175</name>
</gene>
<keyword evidence="2" id="KW-0507">mRNA processing</keyword>
<dbReference type="InterPro" id="IPR003107">
    <property type="entry name" value="HAT"/>
</dbReference>
<comment type="caution">
    <text evidence="10">The sequence shown here is derived from an EMBL/GenBank/DDBJ whole genome shotgun (WGS) entry which is preliminary data.</text>
</comment>
<protein>
    <recommendedName>
        <fullName evidence="9">RRM domain-containing protein</fullName>
    </recommendedName>
</protein>
<keyword evidence="3" id="KW-0677">Repeat</keyword>
<dbReference type="PANTHER" id="PTHR17204">
    <property type="entry name" value="PRE-MRNA PROCESSING PROTEIN PRP39-RELATED"/>
    <property type="match status" value="1"/>
</dbReference>
<dbReference type="InterPro" id="IPR012677">
    <property type="entry name" value="Nucleotide-bd_a/b_plait_sf"/>
</dbReference>
<keyword evidence="4 7" id="KW-0694">RNA-binding</keyword>
<dbReference type="InterPro" id="IPR035979">
    <property type="entry name" value="RBD_domain_sf"/>
</dbReference>
<dbReference type="Gene3D" id="3.30.70.330">
    <property type="match status" value="2"/>
</dbReference>